<dbReference type="AlphaFoldDB" id="A0A438C723"/>
<keyword evidence="1" id="KW-0645">Protease</keyword>
<dbReference type="Pfam" id="PF22936">
    <property type="entry name" value="Pol_BBD"/>
    <property type="match status" value="1"/>
</dbReference>
<dbReference type="CDD" id="cd09272">
    <property type="entry name" value="RNase_HI_RT_Ty1"/>
    <property type="match status" value="1"/>
</dbReference>
<comment type="caution">
    <text evidence="3">The sequence shown here is derived from an EMBL/GenBank/DDBJ whole genome shotgun (WGS) entry which is preliminary data.</text>
</comment>
<organism evidence="3 4">
    <name type="scientific">Vitis vinifera</name>
    <name type="common">Grape</name>
    <dbReference type="NCBI Taxonomy" id="29760"/>
    <lineage>
        <taxon>Eukaryota</taxon>
        <taxon>Viridiplantae</taxon>
        <taxon>Streptophyta</taxon>
        <taxon>Embryophyta</taxon>
        <taxon>Tracheophyta</taxon>
        <taxon>Spermatophyta</taxon>
        <taxon>Magnoliopsida</taxon>
        <taxon>eudicotyledons</taxon>
        <taxon>Gunneridae</taxon>
        <taxon>Pentapetalae</taxon>
        <taxon>rosids</taxon>
        <taxon>Vitales</taxon>
        <taxon>Vitaceae</taxon>
        <taxon>Viteae</taxon>
        <taxon>Vitis</taxon>
    </lineage>
</organism>
<proteinExistence type="predicted"/>
<dbReference type="Proteomes" id="UP000288805">
    <property type="component" value="Unassembled WGS sequence"/>
</dbReference>
<evidence type="ECO:0000313" key="3">
    <source>
        <dbReference type="EMBL" id="RVW18959.1"/>
    </source>
</evidence>
<dbReference type="PANTHER" id="PTHR11439">
    <property type="entry name" value="GAG-POL-RELATED RETROTRANSPOSON"/>
    <property type="match status" value="1"/>
</dbReference>
<dbReference type="InterPro" id="IPR001584">
    <property type="entry name" value="Integrase_cat-core"/>
</dbReference>
<dbReference type="PROSITE" id="PS50994">
    <property type="entry name" value="INTEGRASE"/>
    <property type="match status" value="1"/>
</dbReference>
<dbReference type="GO" id="GO:0004190">
    <property type="term" value="F:aspartic-type endopeptidase activity"/>
    <property type="evidence" value="ECO:0007669"/>
    <property type="project" value="UniProtKB-KW"/>
</dbReference>
<dbReference type="InterPro" id="IPR012337">
    <property type="entry name" value="RNaseH-like_sf"/>
</dbReference>
<dbReference type="InterPro" id="IPR036397">
    <property type="entry name" value="RNaseH_sf"/>
</dbReference>
<feature type="domain" description="Integrase catalytic" evidence="2">
    <location>
        <begin position="234"/>
        <end position="404"/>
    </location>
</feature>
<dbReference type="Pfam" id="PF07727">
    <property type="entry name" value="RVT_2"/>
    <property type="match status" value="1"/>
</dbReference>
<dbReference type="SUPFAM" id="SSF53098">
    <property type="entry name" value="Ribonuclease H-like"/>
    <property type="match status" value="1"/>
</dbReference>
<dbReference type="InterPro" id="IPR054722">
    <property type="entry name" value="PolX-like_BBD"/>
</dbReference>
<evidence type="ECO:0000259" key="2">
    <source>
        <dbReference type="PROSITE" id="PS50994"/>
    </source>
</evidence>
<dbReference type="InterPro" id="IPR013103">
    <property type="entry name" value="RVT_2"/>
</dbReference>
<keyword evidence="1" id="KW-0064">Aspartyl protease</keyword>
<sequence>MELKSWIFCRYGSPTAIIHPKTSLNIDSQLSNALTSIRLIPPIWISHNFKATTLGMTRKTMRNRGFEPWTFRSCLGYQHFVINDNNRDQRKKNSKKTSIATVAEIKTEANVVMKASALVAATDHGGKFLNSFTLVINSAWIIDSGATDHMTFDSRQVSPLRPSSQKIVSTANGNTTPVIGEGSLTLTDTLNLDSVLVVPSLDYNLLSVSQITAALSCIVIFWPEFCVIKDIQIRQTIGCGIKRGKLYYLDLQSKDSNKLQQALMADGSEGEKKKMTWLCLMKTKDEVNLLFQNFHKMIETQYNAKVRVLRSDNGGEYQSSNLQKYLEGHGIIHQTTCSNTPQQNGVAERKNWHLLEVVRASLIAAKTPISYWGEAITSAAYLINRGEYHKEIQTLDYDYHISEENESGQSELVNQEAGELDMSGQQFGSEDVFTEIPNQSSSVEGVLNLEPDPFMKRLPHRHNRGIPKPTYEPELSTKVKYPMSNYVSNHRLSESNKSFVNQLSTIAIPNSVQEALADPRWKAAMNEEMKSLQKNETWELVECPLGKKPVGCRWIYTVKYKADGSIERFKARLVAKGYTQTYGIDYTETFAPVAKINTVRVLLSLAANLDWPLQQFDVKNAFLHGELFEEVYMDLPPGCMVSEKQCQKVCKLKKSLYGLKKSSRAWFGRFTKSMRAFGYRQSNSDHTLFLKKQHGKITALIVYVDDMVVTGTDPEERKALQNYLSREFEMKDLGHLKYFLGIEVSRSSEGIFLSQRKYALDLLQETGMSGCQPVNAPIEEGLKLCVESNQVSTNKGRYQRLVGRLMYLAHTRPDLAYTLSVVSQYMHNPGEQHMNAVMRILRYLKNAPGKGILFAKNVNHQSIEVYTDVVWAGAVDDRRSTSGYFTFVGGNLVTWKSKKQNVVARSSAEAEFRGMALGLCEALWLRLLLQDLGYLSRQPIRLFCDNKAACDIAHNPVQHDRTKHVEVDRFFIKEKLDDKIVELPKIRSKDQLADILTKSVSCQVFSKFLDKLDMCDIYAPT</sequence>
<keyword evidence="1" id="KW-0378">Hydrolase</keyword>
<gene>
    <name evidence="3" type="primary">RE1_907</name>
    <name evidence="3" type="ORF">CK203_109141</name>
</gene>
<accession>A0A438C723</accession>
<dbReference type="PANTHER" id="PTHR11439:SF467">
    <property type="entry name" value="INTEGRASE CATALYTIC DOMAIN-CONTAINING PROTEIN"/>
    <property type="match status" value="1"/>
</dbReference>
<dbReference type="SUPFAM" id="SSF56672">
    <property type="entry name" value="DNA/RNA polymerases"/>
    <property type="match status" value="1"/>
</dbReference>
<evidence type="ECO:0000313" key="4">
    <source>
        <dbReference type="Proteomes" id="UP000288805"/>
    </source>
</evidence>
<dbReference type="GO" id="GO:0015074">
    <property type="term" value="P:DNA integration"/>
    <property type="evidence" value="ECO:0007669"/>
    <property type="project" value="InterPro"/>
</dbReference>
<dbReference type="GO" id="GO:0003676">
    <property type="term" value="F:nucleic acid binding"/>
    <property type="evidence" value="ECO:0007669"/>
    <property type="project" value="InterPro"/>
</dbReference>
<evidence type="ECO:0000256" key="1">
    <source>
        <dbReference type="ARBA" id="ARBA00022750"/>
    </source>
</evidence>
<dbReference type="Gene3D" id="3.30.420.10">
    <property type="entry name" value="Ribonuclease H-like superfamily/Ribonuclease H"/>
    <property type="match status" value="1"/>
</dbReference>
<dbReference type="InterPro" id="IPR043502">
    <property type="entry name" value="DNA/RNA_pol_sf"/>
</dbReference>
<protein>
    <submittedName>
        <fullName evidence="3">Retrovirus-related Pol polyprotein from transposon RE1</fullName>
    </submittedName>
</protein>
<reference evidence="3 4" key="1">
    <citation type="journal article" date="2018" name="PLoS Genet.">
        <title>Population sequencing reveals clonal diversity and ancestral inbreeding in the grapevine cultivar Chardonnay.</title>
        <authorList>
            <person name="Roach M.J."/>
            <person name="Johnson D.L."/>
            <person name="Bohlmann J."/>
            <person name="van Vuuren H.J."/>
            <person name="Jones S.J."/>
            <person name="Pretorius I.S."/>
            <person name="Schmidt S.A."/>
            <person name="Borneman A.R."/>
        </authorList>
    </citation>
    <scope>NUCLEOTIDE SEQUENCE [LARGE SCALE GENOMIC DNA]</scope>
    <source>
        <strain evidence="4">cv. Chardonnay</strain>
        <tissue evidence="3">Leaf</tissue>
    </source>
</reference>
<dbReference type="EMBL" id="QGNW01002506">
    <property type="protein sequence ID" value="RVW18959.1"/>
    <property type="molecule type" value="Genomic_DNA"/>
</dbReference>
<name>A0A438C723_VITVI</name>